<gene>
    <name evidence="2" type="ORF">FEI15_09185</name>
</gene>
<dbReference type="RefSeq" id="WP_138131136.1">
    <property type="nucleotide sequence ID" value="NZ_VBWO01000008.1"/>
</dbReference>
<dbReference type="PANTHER" id="PTHR37038">
    <property type="entry name" value="TRANSCRIPTIONAL REGULATOR-RELATED"/>
    <property type="match status" value="1"/>
</dbReference>
<dbReference type="SMART" id="SM00530">
    <property type="entry name" value="HTH_XRE"/>
    <property type="match status" value="1"/>
</dbReference>
<protein>
    <submittedName>
        <fullName evidence="2">Transcriptional regulator</fullName>
    </submittedName>
</protein>
<dbReference type="InterPro" id="IPR010057">
    <property type="entry name" value="Transcription_activator_Rgg_C"/>
</dbReference>
<evidence type="ECO:0000313" key="2">
    <source>
        <dbReference type="EMBL" id="TLF38830.1"/>
    </source>
</evidence>
<dbReference type="InterPro" id="IPR001387">
    <property type="entry name" value="Cro/C1-type_HTH"/>
</dbReference>
<comment type="caution">
    <text evidence="2">The sequence shown here is derived from an EMBL/GenBank/DDBJ whole genome shotgun (WGS) entry which is preliminary data.</text>
</comment>
<dbReference type="InterPro" id="IPR010982">
    <property type="entry name" value="Lambda_DNA-bd_dom_sf"/>
</dbReference>
<reference evidence="2 3" key="1">
    <citation type="submission" date="2019-05" db="EMBL/GenBank/DDBJ databases">
        <title>Genome-based reclassification of Lactobacillus casei as Lactobacillus casei subsp. casei. subsp.nov., description of Lactobacillus casei subsp. zeae subsp. nov., and emended description of Lactobacillus casei.</title>
        <authorList>
            <person name="Huang C.-H."/>
        </authorList>
    </citation>
    <scope>NUCLEOTIDE SEQUENCE [LARGE SCALE GENOMIC DNA]</scope>
    <source>
        <strain evidence="2 3">CRBIP24.44</strain>
    </source>
</reference>
<dbReference type="GO" id="GO:0003677">
    <property type="term" value="F:DNA binding"/>
    <property type="evidence" value="ECO:0007669"/>
    <property type="project" value="InterPro"/>
</dbReference>
<dbReference type="AlphaFoldDB" id="A0A5R8LNS7"/>
<dbReference type="InterPro" id="IPR011990">
    <property type="entry name" value="TPR-like_helical_dom_sf"/>
</dbReference>
<dbReference type="InterPro" id="IPR053163">
    <property type="entry name" value="HTH-type_regulator_Rgg"/>
</dbReference>
<dbReference type="NCBIfam" id="TIGR01716">
    <property type="entry name" value="RGG_Cterm"/>
    <property type="match status" value="1"/>
</dbReference>
<dbReference type="PANTHER" id="PTHR37038:SF12">
    <property type="entry name" value="TRANSCRIPTIONAL REGULATOR"/>
    <property type="match status" value="1"/>
</dbReference>
<dbReference type="Pfam" id="PF21259">
    <property type="entry name" value="Rgg_C"/>
    <property type="match status" value="1"/>
</dbReference>
<name>A0A5R8LNS7_LACZE</name>
<evidence type="ECO:0000259" key="1">
    <source>
        <dbReference type="PROSITE" id="PS50943"/>
    </source>
</evidence>
<dbReference type="PROSITE" id="PS50943">
    <property type="entry name" value="HTH_CROC1"/>
    <property type="match status" value="1"/>
</dbReference>
<accession>A0A5R8LNS7</accession>
<dbReference type="Proteomes" id="UP000309885">
    <property type="component" value="Unassembled WGS sequence"/>
</dbReference>
<dbReference type="Pfam" id="PF01381">
    <property type="entry name" value="HTH_3"/>
    <property type="match status" value="1"/>
</dbReference>
<organism evidence="2 3">
    <name type="scientific">Lacticaseibacillus zeae</name>
    <name type="common">Lactobacillus zeae</name>
    <dbReference type="NCBI Taxonomy" id="57037"/>
    <lineage>
        <taxon>Bacteria</taxon>
        <taxon>Bacillati</taxon>
        <taxon>Bacillota</taxon>
        <taxon>Bacilli</taxon>
        <taxon>Lactobacillales</taxon>
        <taxon>Lactobacillaceae</taxon>
        <taxon>Lacticaseibacillus</taxon>
    </lineage>
</organism>
<dbReference type="SUPFAM" id="SSF47413">
    <property type="entry name" value="lambda repressor-like DNA-binding domains"/>
    <property type="match status" value="1"/>
</dbReference>
<dbReference type="EMBL" id="VBWO01000008">
    <property type="protein sequence ID" value="TLF38830.1"/>
    <property type="molecule type" value="Genomic_DNA"/>
</dbReference>
<sequence>MENFGTTFKYLRESRGVTLSSLADDVVSKGMISKFENGTSDLSTTRFFHLLKKLYITPFEFTVAMNHFEPLYDNKFATDLTQSALNNDFAGLKRLADSEYVRWQNSHSIFDQLNWIMAECVRAEAEKKPLSDKVHLNVLTNYLFQCEDWGNFELVLYGNTMTQLPIETITVFSQTLLDKCSIYIGLTSVYETCINVLLNTIALLIRHAKTQHALKTLAILEQKKLPESFLLERVLLNYYKGILLTQTGRRAEGDQLIDSSLQALKAGDCVEFVNSLKKDLAELGLYHI</sequence>
<proteinExistence type="predicted"/>
<dbReference type="CDD" id="cd00093">
    <property type="entry name" value="HTH_XRE"/>
    <property type="match status" value="1"/>
</dbReference>
<dbReference type="Gene3D" id="1.25.40.10">
    <property type="entry name" value="Tetratricopeptide repeat domain"/>
    <property type="match status" value="1"/>
</dbReference>
<feature type="domain" description="HTH cro/C1-type" evidence="1">
    <location>
        <begin position="8"/>
        <end position="61"/>
    </location>
</feature>
<evidence type="ECO:0000313" key="3">
    <source>
        <dbReference type="Proteomes" id="UP000309885"/>
    </source>
</evidence>